<evidence type="ECO:0000256" key="3">
    <source>
        <dbReference type="ARBA" id="ARBA00022771"/>
    </source>
</evidence>
<accession>A0A146K877</accession>
<dbReference type="GO" id="GO:0006904">
    <property type="term" value="P:vesicle docking involved in exocytosis"/>
    <property type="evidence" value="ECO:0007669"/>
    <property type="project" value="TreeGrafter"/>
</dbReference>
<protein>
    <submittedName>
        <fullName evidence="6">Vacuolar protein sorting 11</fullName>
    </submittedName>
</protein>
<dbReference type="GO" id="GO:0030897">
    <property type="term" value="C:HOPS complex"/>
    <property type="evidence" value="ECO:0007669"/>
    <property type="project" value="TreeGrafter"/>
</dbReference>
<dbReference type="PANTHER" id="PTHR23323">
    <property type="entry name" value="VACUOLAR PROTEIN SORTING-ASSOCIATED PROTEIN"/>
    <property type="match status" value="1"/>
</dbReference>
<comment type="subcellular location">
    <subcellularLocation>
        <location evidence="1">Membrane</location>
    </subcellularLocation>
</comment>
<organism evidence="6">
    <name type="scientific">Trepomonas sp. PC1</name>
    <dbReference type="NCBI Taxonomy" id="1076344"/>
    <lineage>
        <taxon>Eukaryota</taxon>
        <taxon>Metamonada</taxon>
        <taxon>Diplomonadida</taxon>
        <taxon>Hexamitidae</taxon>
        <taxon>Hexamitinae</taxon>
        <taxon>Trepomonas</taxon>
    </lineage>
</organism>
<evidence type="ECO:0000256" key="5">
    <source>
        <dbReference type="ARBA" id="ARBA00023136"/>
    </source>
</evidence>
<dbReference type="PANTHER" id="PTHR23323:SF24">
    <property type="entry name" value="VACUOLAR PROTEIN SORTING-ASSOCIATED PROTEIN 11 HOMOLOG"/>
    <property type="match status" value="1"/>
</dbReference>
<evidence type="ECO:0000256" key="1">
    <source>
        <dbReference type="ARBA" id="ARBA00004370"/>
    </source>
</evidence>
<dbReference type="GO" id="GO:0048284">
    <property type="term" value="P:organelle fusion"/>
    <property type="evidence" value="ECO:0007669"/>
    <property type="project" value="TreeGrafter"/>
</dbReference>
<dbReference type="AlphaFoldDB" id="A0A146K877"/>
<dbReference type="GO" id="GO:0030674">
    <property type="term" value="F:protein-macromolecule adaptor activity"/>
    <property type="evidence" value="ECO:0007669"/>
    <property type="project" value="TreeGrafter"/>
</dbReference>
<dbReference type="EMBL" id="GDID01004820">
    <property type="protein sequence ID" value="JAP91786.1"/>
    <property type="molecule type" value="Transcribed_RNA"/>
</dbReference>
<gene>
    <name evidence="6" type="ORF">TPC1_16489</name>
</gene>
<evidence type="ECO:0000256" key="4">
    <source>
        <dbReference type="ARBA" id="ARBA00022833"/>
    </source>
</evidence>
<keyword evidence="4" id="KW-0862">Zinc</keyword>
<dbReference type="GO" id="GO:0007033">
    <property type="term" value="P:vacuole organization"/>
    <property type="evidence" value="ECO:0007669"/>
    <property type="project" value="TreeGrafter"/>
</dbReference>
<evidence type="ECO:0000256" key="2">
    <source>
        <dbReference type="ARBA" id="ARBA00022723"/>
    </source>
</evidence>
<dbReference type="GO" id="GO:0005768">
    <property type="term" value="C:endosome"/>
    <property type="evidence" value="ECO:0007669"/>
    <property type="project" value="TreeGrafter"/>
</dbReference>
<evidence type="ECO:0000313" key="6">
    <source>
        <dbReference type="EMBL" id="JAP91786.1"/>
    </source>
</evidence>
<sequence length="494" mass="57738">MPRDREFKVLQLSCFKEGETLLFTDQSLEIFNQQNRKLYEFRGLSQMCKIQYLPQKKSYMILDCTMSTLSFNELLPLDPEQQIKSLKKGKLFEEALQIGLKAVESNTLKPFKLSLLRLEYAEELKSHNQLNQLTQQLIETINFKLEPSKAISVLISCDSTPHLIQYLEKLHEAKDKTIIQQAHTNLLINCYMKTDKSQLKAFLRKSEQDFIQTGVHGFDVQQLTQNLIANENTDLAIECAMVFGDEMLACKLLIEAGKFKEVNLFMQTFEAEKAKEVLVNYGYQLMKSNYSDSVLKMIQKLCLSYQPESYQILYELMPEGWFDKEIRHKEAEISKMDENSDSRLSRTESVSQFEKTQPQTTFGNIFQSINKTIQNTTQNLKETFTQQQKHQTIEVVKEPESVPTPDDLFYVQCYLKKIFAQERVISKYFASIDNFTHIFIDEKYELKLIDVLDALLDYKILNKEKPTFHEQTINTYFELVLKKAKQSEDHEFAL</sequence>
<name>A0A146K877_9EUKA</name>
<proteinExistence type="predicted"/>
<keyword evidence="2" id="KW-0479">Metal-binding</keyword>
<keyword evidence="5" id="KW-0472">Membrane</keyword>
<keyword evidence="3" id="KW-0863">Zinc-finger</keyword>
<dbReference type="GO" id="GO:0008270">
    <property type="term" value="F:zinc ion binding"/>
    <property type="evidence" value="ECO:0007669"/>
    <property type="project" value="UniProtKB-KW"/>
</dbReference>
<dbReference type="GO" id="GO:0007032">
    <property type="term" value="P:endosome organization"/>
    <property type="evidence" value="ECO:0007669"/>
    <property type="project" value="TreeGrafter"/>
</dbReference>
<reference evidence="6" key="1">
    <citation type="submission" date="2015-07" db="EMBL/GenBank/DDBJ databases">
        <title>Adaptation to a free-living lifestyle via gene acquisitions in the diplomonad Trepomonas sp. PC1.</title>
        <authorList>
            <person name="Xu F."/>
            <person name="Jerlstrom-Hultqvist J."/>
            <person name="Kolisko M."/>
            <person name="Simpson A.G.B."/>
            <person name="Roger A.J."/>
            <person name="Svard S.G."/>
            <person name="Andersson J.O."/>
        </authorList>
    </citation>
    <scope>NUCLEOTIDE SEQUENCE</scope>
    <source>
        <strain evidence="6">PC1</strain>
    </source>
</reference>